<dbReference type="GO" id="GO:0005576">
    <property type="term" value="C:extracellular region"/>
    <property type="evidence" value="ECO:0007669"/>
    <property type="project" value="TreeGrafter"/>
</dbReference>
<keyword evidence="6" id="KW-1185">Reference proteome</keyword>
<dbReference type="PANTHER" id="PTHR33371">
    <property type="entry name" value="INTERMEMBRANE PHOSPHOLIPID TRANSPORT SYSTEM BINDING PROTEIN MLAD-RELATED"/>
    <property type="match status" value="1"/>
</dbReference>
<dbReference type="AlphaFoldDB" id="A0A4V2S420"/>
<protein>
    <submittedName>
        <fullName evidence="5">Virulence factor Mce-like protein</fullName>
    </submittedName>
</protein>
<dbReference type="NCBIfam" id="TIGR00996">
    <property type="entry name" value="Mtu_fam_mce"/>
    <property type="match status" value="1"/>
</dbReference>
<dbReference type="InterPro" id="IPR005693">
    <property type="entry name" value="Mce"/>
</dbReference>
<evidence type="ECO:0000259" key="4">
    <source>
        <dbReference type="Pfam" id="PF11887"/>
    </source>
</evidence>
<gene>
    <name evidence="5" type="ORF">EV192_11979</name>
</gene>
<feature type="transmembrane region" description="Helical" evidence="2">
    <location>
        <begin position="7"/>
        <end position="27"/>
    </location>
</feature>
<comment type="caution">
    <text evidence="5">The sequence shown here is derived from an EMBL/GenBank/DDBJ whole genome shotgun (WGS) entry which is preliminary data.</text>
</comment>
<keyword evidence="2" id="KW-1133">Transmembrane helix</keyword>
<keyword evidence="2" id="KW-0812">Transmembrane</keyword>
<dbReference type="Pfam" id="PF11887">
    <property type="entry name" value="Mce4_CUP1"/>
    <property type="match status" value="1"/>
</dbReference>
<accession>A0A4V2S420</accession>
<evidence type="ECO:0000256" key="1">
    <source>
        <dbReference type="SAM" id="MobiDB-lite"/>
    </source>
</evidence>
<proteinExistence type="predicted"/>
<evidence type="ECO:0000259" key="3">
    <source>
        <dbReference type="Pfam" id="PF02470"/>
    </source>
</evidence>
<dbReference type="OrthoDB" id="4516955at2"/>
<feature type="domain" description="Mammalian cell entry C-terminal" evidence="4">
    <location>
        <begin position="112"/>
        <end position="299"/>
    </location>
</feature>
<dbReference type="PANTHER" id="PTHR33371:SF4">
    <property type="entry name" value="INTERMEMBRANE PHOSPHOLIPID TRANSPORT SYSTEM BINDING PROTEIN MLAD"/>
    <property type="match status" value="1"/>
</dbReference>
<reference evidence="5 6" key="1">
    <citation type="submission" date="2019-03" db="EMBL/GenBank/DDBJ databases">
        <title>Genomic Encyclopedia of Type Strains, Phase IV (KMG-IV): sequencing the most valuable type-strain genomes for metagenomic binning, comparative biology and taxonomic classification.</title>
        <authorList>
            <person name="Goeker M."/>
        </authorList>
    </citation>
    <scope>NUCLEOTIDE SEQUENCE [LARGE SCALE GENOMIC DNA]</scope>
    <source>
        <strain evidence="5 6">DSM 45934</strain>
    </source>
</reference>
<dbReference type="Pfam" id="PF02470">
    <property type="entry name" value="MlaD"/>
    <property type="match status" value="1"/>
</dbReference>
<dbReference type="InterPro" id="IPR024516">
    <property type="entry name" value="Mce_C"/>
</dbReference>
<evidence type="ECO:0000313" key="5">
    <source>
        <dbReference type="EMBL" id="TCO46500.1"/>
    </source>
</evidence>
<feature type="region of interest" description="Disordered" evidence="1">
    <location>
        <begin position="338"/>
        <end position="376"/>
    </location>
</feature>
<dbReference type="Proteomes" id="UP000295680">
    <property type="component" value="Unassembled WGS sequence"/>
</dbReference>
<dbReference type="EMBL" id="SLWS01000019">
    <property type="protein sequence ID" value="TCO46500.1"/>
    <property type="molecule type" value="Genomic_DNA"/>
</dbReference>
<dbReference type="InterPro" id="IPR003399">
    <property type="entry name" value="Mce/MlaD"/>
</dbReference>
<dbReference type="RefSeq" id="WP_132125951.1">
    <property type="nucleotide sequence ID" value="NZ_SLWS01000019.1"/>
</dbReference>
<name>A0A4V2S420_9PSEU</name>
<keyword evidence="2" id="KW-0472">Membrane</keyword>
<evidence type="ECO:0000256" key="2">
    <source>
        <dbReference type="SAM" id="Phobius"/>
    </source>
</evidence>
<dbReference type="InterPro" id="IPR052336">
    <property type="entry name" value="MlaD_Phospholipid_Transporter"/>
</dbReference>
<organism evidence="5 6">
    <name type="scientific">Actinocrispum wychmicini</name>
    <dbReference type="NCBI Taxonomy" id="1213861"/>
    <lineage>
        <taxon>Bacteria</taxon>
        <taxon>Bacillati</taxon>
        <taxon>Actinomycetota</taxon>
        <taxon>Actinomycetes</taxon>
        <taxon>Pseudonocardiales</taxon>
        <taxon>Pseudonocardiaceae</taxon>
        <taxon>Actinocrispum</taxon>
    </lineage>
</organism>
<evidence type="ECO:0000313" key="6">
    <source>
        <dbReference type="Proteomes" id="UP000295680"/>
    </source>
</evidence>
<feature type="domain" description="Mce/MlaD" evidence="3">
    <location>
        <begin position="31"/>
        <end position="105"/>
    </location>
</feature>
<sequence>MTRGLRAITFVIVIALVLTAVTFWVFLPKNGKRITAYFTTATGLYVGSTVRVLGIPVGTVDEVTPAGKLVMAKLTVDTKQPVPANASAVVVAPSLVSDRFVQLAPVYTGGPEMADDAVIPVERTVTPVELDDLYKSLNQLSSALGPDGANSKGALSRLLDVAAANVKGNGALIGDTIKQFAEASRTLAASKDQLYGTIQGLQQFTTMLARNDKGVVDFTNQLRDVSSFLAAERGDLAGALSELADALAKVKGFVQDNRAALKSNVDKLTGITKVLVDQRASLAEALDAAPDAAVNLTNAINPQTGALENRIDLDYYLAGPGKSIDAGSMVACNTAPHTGPVTSLQPDCQELKPGKDSGAPPLLLPPMGQQYSGGGK</sequence>